<reference evidence="7 8" key="1">
    <citation type="journal article" date="2011" name="Stand. Genomic Sci.">
        <title>Non-contiguous finished genome sequence and contextual data of the filamentous soil bacterium Ktedonobacter racemifer type strain (SOSP1-21).</title>
        <authorList>
            <person name="Chang Y.J."/>
            <person name="Land M."/>
            <person name="Hauser L."/>
            <person name="Chertkov O."/>
            <person name="Del Rio T.G."/>
            <person name="Nolan M."/>
            <person name="Copeland A."/>
            <person name="Tice H."/>
            <person name="Cheng J.F."/>
            <person name="Lucas S."/>
            <person name="Han C."/>
            <person name="Goodwin L."/>
            <person name="Pitluck S."/>
            <person name="Ivanova N."/>
            <person name="Ovchinikova G."/>
            <person name="Pati A."/>
            <person name="Chen A."/>
            <person name="Palaniappan K."/>
            <person name="Mavromatis K."/>
            <person name="Liolios K."/>
            <person name="Brettin T."/>
            <person name="Fiebig A."/>
            <person name="Rohde M."/>
            <person name="Abt B."/>
            <person name="Goker M."/>
            <person name="Detter J.C."/>
            <person name="Woyke T."/>
            <person name="Bristow J."/>
            <person name="Eisen J.A."/>
            <person name="Markowitz V."/>
            <person name="Hugenholtz P."/>
            <person name="Kyrpides N.C."/>
            <person name="Klenk H.P."/>
            <person name="Lapidus A."/>
        </authorList>
    </citation>
    <scope>NUCLEOTIDE SEQUENCE [LARGE SCALE GENOMIC DNA]</scope>
    <source>
        <strain evidence="8">DSM 44963</strain>
    </source>
</reference>
<feature type="domain" description="Peripheral subunit-binding (PSBD)" evidence="6">
    <location>
        <begin position="108"/>
        <end position="143"/>
    </location>
</feature>
<dbReference type="InParanoid" id="D6TBK6"/>
<dbReference type="InterPro" id="IPR004167">
    <property type="entry name" value="PSBD"/>
</dbReference>
<dbReference type="GO" id="GO:0016746">
    <property type="term" value="F:acyltransferase activity"/>
    <property type="evidence" value="ECO:0007669"/>
    <property type="project" value="UniProtKB-KW"/>
</dbReference>
<feature type="domain" description="Peripheral subunit-binding (PSBD)" evidence="6">
    <location>
        <begin position="167"/>
        <end position="204"/>
    </location>
</feature>
<evidence type="ECO:0000256" key="1">
    <source>
        <dbReference type="ARBA" id="ARBA00001938"/>
    </source>
</evidence>
<accession>D6TBK6</accession>
<protein>
    <recommendedName>
        <fullName evidence="4">Dihydrolipoamide acetyltransferase component of pyruvate dehydrogenase complex</fullName>
        <ecNumber evidence="4">2.3.1.-</ecNumber>
    </recommendedName>
</protein>
<dbReference type="PROSITE" id="PS50968">
    <property type="entry name" value="BIOTINYL_LIPOYL"/>
    <property type="match status" value="1"/>
</dbReference>
<dbReference type="SUPFAM" id="SSF47005">
    <property type="entry name" value="Peripheral subunit-binding domain of 2-oxo acid dehydrogenase complex"/>
    <property type="match status" value="2"/>
</dbReference>
<dbReference type="STRING" id="485913.Krac_9357"/>
<proteinExistence type="inferred from homology"/>
<dbReference type="InterPro" id="IPR001078">
    <property type="entry name" value="2-oxoacid_DH_actylTfrase"/>
</dbReference>
<name>D6TBK6_KTERA</name>
<dbReference type="AlphaFoldDB" id="D6TBK6"/>
<dbReference type="Pfam" id="PF00198">
    <property type="entry name" value="2-oxoacid_dh"/>
    <property type="match status" value="1"/>
</dbReference>
<organism evidence="7 8">
    <name type="scientific">Ktedonobacter racemifer DSM 44963</name>
    <dbReference type="NCBI Taxonomy" id="485913"/>
    <lineage>
        <taxon>Bacteria</taxon>
        <taxon>Bacillati</taxon>
        <taxon>Chloroflexota</taxon>
        <taxon>Ktedonobacteria</taxon>
        <taxon>Ktedonobacterales</taxon>
        <taxon>Ktedonobacteraceae</taxon>
        <taxon>Ktedonobacter</taxon>
    </lineage>
</organism>
<dbReference type="Gene3D" id="2.40.50.100">
    <property type="match status" value="1"/>
</dbReference>
<dbReference type="eggNOG" id="COG0508">
    <property type="taxonomic scope" value="Bacteria"/>
</dbReference>
<dbReference type="CDD" id="cd06849">
    <property type="entry name" value="lipoyl_domain"/>
    <property type="match status" value="1"/>
</dbReference>
<evidence type="ECO:0000259" key="6">
    <source>
        <dbReference type="PROSITE" id="PS51826"/>
    </source>
</evidence>
<dbReference type="PROSITE" id="PS51826">
    <property type="entry name" value="PSBD"/>
    <property type="match status" value="2"/>
</dbReference>
<dbReference type="RefSeq" id="WP_007903669.1">
    <property type="nucleotide sequence ID" value="NZ_ADVG01000001.1"/>
</dbReference>
<dbReference type="SUPFAM" id="SSF52777">
    <property type="entry name" value="CoA-dependent acyltransferases"/>
    <property type="match status" value="1"/>
</dbReference>
<comment type="caution">
    <text evidence="7">The sequence shown here is derived from an EMBL/GenBank/DDBJ whole genome shotgun (WGS) entry which is preliminary data.</text>
</comment>
<dbReference type="Proteomes" id="UP000004508">
    <property type="component" value="Unassembled WGS sequence"/>
</dbReference>
<dbReference type="OrthoDB" id="9805770at2"/>
<dbReference type="InterPro" id="IPR045257">
    <property type="entry name" value="E2/Pdx1"/>
</dbReference>
<evidence type="ECO:0000259" key="5">
    <source>
        <dbReference type="PROSITE" id="PS50968"/>
    </source>
</evidence>
<comment type="similarity">
    <text evidence="2 4">Belongs to the 2-oxoacid dehydrogenase family.</text>
</comment>
<dbReference type="InterPro" id="IPR000089">
    <property type="entry name" value="Biotin_lipoyl"/>
</dbReference>
<dbReference type="InterPro" id="IPR011053">
    <property type="entry name" value="Single_hybrid_motif"/>
</dbReference>
<dbReference type="EC" id="2.3.1.-" evidence="4"/>
<evidence type="ECO:0000256" key="2">
    <source>
        <dbReference type="ARBA" id="ARBA00007317"/>
    </source>
</evidence>
<dbReference type="GO" id="GO:0006086">
    <property type="term" value="P:pyruvate decarboxylation to acetyl-CoA"/>
    <property type="evidence" value="ECO:0007669"/>
    <property type="project" value="InterPro"/>
</dbReference>
<feature type="domain" description="Lipoyl-binding" evidence="5">
    <location>
        <begin position="3"/>
        <end position="78"/>
    </location>
</feature>
<dbReference type="PANTHER" id="PTHR23151">
    <property type="entry name" value="DIHYDROLIPOAMIDE ACETYL/SUCCINYL-TRANSFERASE-RELATED"/>
    <property type="match status" value="1"/>
</dbReference>
<dbReference type="InterPro" id="IPR036625">
    <property type="entry name" value="E3-bd_dom_sf"/>
</dbReference>
<dbReference type="EMBL" id="ADVG01000001">
    <property type="protein sequence ID" value="EFH87990.1"/>
    <property type="molecule type" value="Genomic_DNA"/>
</dbReference>
<comment type="cofactor">
    <cofactor evidence="1 4">
        <name>(R)-lipoate</name>
        <dbReference type="ChEBI" id="CHEBI:83088"/>
    </cofactor>
</comment>
<evidence type="ECO:0000256" key="3">
    <source>
        <dbReference type="ARBA" id="ARBA00022823"/>
    </source>
</evidence>
<dbReference type="Pfam" id="PF02817">
    <property type="entry name" value="E3_binding"/>
    <property type="match status" value="2"/>
</dbReference>
<dbReference type="PANTHER" id="PTHR23151:SF90">
    <property type="entry name" value="DIHYDROLIPOYLLYSINE-RESIDUE ACETYLTRANSFERASE COMPONENT OF PYRUVATE DEHYDROGENASE COMPLEX, MITOCHONDRIAL-RELATED"/>
    <property type="match status" value="1"/>
</dbReference>
<keyword evidence="8" id="KW-1185">Reference proteome</keyword>
<dbReference type="Gene3D" id="3.30.559.10">
    <property type="entry name" value="Chloramphenicol acetyltransferase-like domain"/>
    <property type="match status" value="1"/>
</dbReference>
<dbReference type="InterPro" id="IPR023213">
    <property type="entry name" value="CAT-like_dom_sf"/>
</dbReference>
<dbReference type="PROSITE" id="PS00189">
    <property type="entry name" value="LIPOYL"/>
    <property type="match status" value="1"/>
</dbReference>
<evidence type="ECO:0000313" key="8">
    <source>
        <dbReference type="Proteomes" id="UP000004508"/>
    </source>
</evidence>
<sequence length="435" mass="47385">MVTTQVILPALGMSQDTGKIITWLKASGEQVTKGEPLVEIETDKATVEIEAPADGMLDQIIAGPGEEIPVGQVIATILAPGEKATSAGEAIHVSRSSPGEHTRQPSLSASPLASRIAAEHNLDLSLVQAEGKRIQKADVMTYLRNQQVAHKQQPNTPIAQTTPRLTMASPKARRLAAEQGKNLAQIKGSGPGGAVLATDVVSMPQVAAVHEKQDLPLSTIWRIMAERTTQSWTSVPHFYLVREVNASRLEAWYQHRRKHTAEQPSYTDLLVKIVALALRTSPRLNASWSEGTLYLEQDIHIGLAMATEHGLVVPVIHQADTLSLQEITRRRRDLVARALARKLRPEDLREATFTISNLGMYNIDAFNAIIQPPQVAILAVGRIAERVVSVQKQPMVQPTMMLTLSCDHRAVDGALGAKFLSLLADLIEEPLGLLQ</sequence>
<dbReference type="GO" id="GO:0045254">
    <property type="term" value="C:pyruvate dehydrogenase complex"/>
    <property type="evidence" value="ECO:0007669"/>
    <property type="project" value="InterPro"/>
</dbReference>
<keyword evidence="3 4" id="KW-0450">Lipoyl</keyword>
<dbReference type="Gene3D" id="4.10.320.10">
    <property type="entry name" value="E3-binding domain"/>
    <property type="match status" value="2"/>
</dbReference>
<keyword evidence="4 7" id="KW-0808">Transferase</keyword>
<gene>
    <name evidence="7" type="ORF">Krac_9357</name>
</gene>
<evidence type="ECO:0000313" key="7">
    <source>
        <dbReference type="EMBL" id="EFH87990.1"/>
    </source>
</evidence>
<keyword evidence="4 7" id="KW-0012">Acyltransferase</keyword>
<dbReference type="InterPro" id="IPR003016">
    <property type="entry name" value="2-oxoA_DH_lipoyl-BS"/>
</dbReference>
<dbReference type="Pfam" id="PF00364">
    <property type="entry name" value="Biotin_lipoyl"/>
    <property type="match status" value="1"/>
</dbReference>
<evidence type="ECO:0000256" key="4">
    <source>
        <dbReference type="RuleBase" id="RU003423"/>
    </source>
</evidence>
<dbReference type="SUPFAM" id="SSF51230">
    <property type="entry name" value="Single hybrid motif"/>
    <property type="match status" value="1"/>
</dbReference>